<protein>
    <recommendedName>
        <fullName evidence="3">Transposase</fullName>
    </recommendedName>
</protein>
<reference evidence="1 2" key="1">
    <citation type="submission" date="2020-03" db="EMBL/GenBank/DDBJ databases">
        <title>Draft Genome Sequence of 2-Methylisoborneol Producing Pseudanabaena yagii Strain GIHE-NHR1 Isolated from North Han River in South Korea.</title>
        <authorList>
            <person name="Jeong J."/>
        </authorList>
    </citation>
    <scope>NUCLEOTIDE SEQUENCE [LARGE SCALE GENOMIC DNA]</scope>
    <source>
        <strain evidence="1 2">GIHE-NHR1</strain>
    </source>
</reference>
<evidence type="ECO:0000313" key="1">
    <source>
        <dbReference type="EMBL" id="NMF60206.1"/>
    </source>
</evidence>
<dbReference type="Proteomes" id="UP000738376">
    <property type="component" value="Unassembled WGS sequence"/>
</dbReference>
<keyword evidence="2" id="KW-1185">Reference proteome</keyword>
<evidence type="ECO:0008006" key="3">
    <source>
        <dbReference type="Google" id="ProtNLM"/>
    </source>
</evidence>
<dbReference type="EMBL" id="JAAVJL010000002">
    <property type="protein sequence ID" value="NMF60206.1"/>
    <property type="molecule type" value="Genomic_DNA"/>
</dbReference>
<evidence type="ECO:0000313" key="2">
    <source>
        <dbReference type="Proteomes" id="UP000738376"/>
    </source>
</evidence>
<sequence length="112" mass="13037">MQRFEILDWYHLKEHLYNVSGSLRRLAKAEDWLWQGNVEQAVVLFAGCKFKRAINFLAYLRNHRHRMPEYGYLQKQGLTIGSGGALNRRLSRLVVASRFLALSGISPMLLKF</sequence>
<comment type="caution">
    <text evidence="1">The sequence shown here is derived from an EMBL/GenBank/DDBJ whole genome shotgun (WGS) entry which is preliminary data.</text>
</comment>
<accession>A0ABX1LZ24</accession>
<proteinExistence type="predicted"/>
<gene>
    <name evidence="1" type="ORF">HC246_19775</name>
</gene>
<name>A0ABX1LZ24_9CYAN</name>
<organism evidence="1 2">
    <name type="scientific">Pseudanabaena yagii GIHE-NHR1</name>
    <dbReference type="NCBI Taxonomy" id="2722753"/>
    <lineage>
        <taxon>Bacteria</taxon>
        <taxon>Bacillati</taxon>
        <taxon>Cyanobacteriota</taxon>
        <taxon>Cyanophyceae</taxon>
        <taxon>Pseudanabaenales</taxon>
        <taxon>Pseudanabaenaceae</taxon>
        <taxon>Pseudanabaena</taxon>
        <taxon>Pseudanabaena yagii</taxon>
    </lineage>
</organism>